<dbReference type="Proteomes" id="UP000321199">
    <property type="component" value="Chromosome"/>
</dbReference>
<feature type="domain" description="Ice-binding protein C-terminal" evidence="3">
    <location>
        <begin position="166"/>
        <end position="190"/>
    </location>
</feature>
<dbReference type="EMBL" id="CP042344">
    <property type="protein sequence ID" value="QEA12500.1"/>
    <property type="molecule type" value="Genomic_DNA"/>
</dbReference>
<feature type="transmembrane region" description="Helical" evidence="1">
    <location>
        <begin position="167"/>
        <end position="186"/>
    </location>
</feature>
<feature type="signal peptide" evidence="2">
    <location>
        <begin position="1"/>
        <end position="23"/>
    </location>
</feature>
<proteinExistence type="predicted"/>
<dbReference type="RefSeq" id="WP_146912096.1">
    <property type="nucleotide sequence ID" value="NZ_CP042344.1"/>
</dbReference>
<dbReference type="InterPro" id="IPR013424">
    <property type="entry name" value="Ice-binding_C"/>
</dbReference>
<sequence length="192" mass="20269">MFKNVIRTLAACVALGLAGVAGAVQVNVLDSYSVASGQPFSIVTTASDRDANGQPNGQAYTANYFYELVAGAFDTLTTFVLGSTRDETVPVRYFLWLDTNPTLRTAQIAAIGTAGNGLAQGALAETVPYLTVGQGFQYALQSGQQYVLQVQKNVPGWEAVTTDVTAVPLPGALWMFGAALMGFVGFSSRRKV</sequence>
<dbReference type="AlphaFoldDB" id="A0A5B8RSM7"/>
<feature type="chain" id="PRO_5022737813" description="Ice-binding protein C-terminal domain-containing protein" evidence="2">
    <location>
        <begin position="24"/>
        <end position="192"/>
    </location>
</feature>
<evidence type="ECO:0000313" key="5">
    <source>
        <dbReference type="Proteomes" id="UP000321199"/>
    </source>
</evidence>
<evidence type="ECO:0000256" key="2">
    <source>
        <dbReference type="SAM" id="SignalP"/>
    </source>
</evidence>
<dbReference type="KEGG" id="cof:FOZ74_05340"/>
<protein>
    <recommendedName>
        <fullName evidence="3">Ice-binding protein C-terminal domain-containing protein</fullName>
    </recommendedName>
</protein>
<evidence type="ECO:0000259" key="3">
    <source>
        <dbReference type="Pfam" id="PF07589"/>
    </source>
</evidence>
<gene>
    <name evidence="4" type="ORF">FOZ74_05340</name>
</gene>
<keyword evidence="1" id="KW-1133">Transmembrane helix</keyword>
<evidence type="ECO:0000256" key="1">
    <source>
        <dbReference type="SAM" id="Phobius"/>
    </source>
</evidence>
<accession>A0A5B8RSM7</accession>
<organism evidence="4 5">
    <name type="scientific">Comamonas flocculans</name>
    <dbReference type="NCBI Taxonomy" id="2597701"/>
    <lineage>
        <taxon>Bacteria</taxon>
        <taxon>Pseudomonadati</taxon>
        <taxon>Pseudomonadota</taxon>
        <taxon>Betaproteobacteria</taxon>
        <taxon>Burkholderiales</taxon>
        <taxon>Comamonadaceae</taxon>
        <taxon>Comamonas</taxon>
    </lineage>
</organism>
<name>A0A5B8RSM7_9BURK</name>
<reference evidence="4 5" key="1">
    <citation type="submission" date="2019-07" db="EMBL/GenBank/DDBJ databases">
        <title>Complete genome sequence of Comamonas sp. NLF 7-7 isolated from livestock.</title>
        <authorList>
            <person name="Kim D.H."/>
            <person name="Kim J.G."/>
        </authorList>
    </citation>
    <scope>NUCLEOTIDE SEQUENCE [LARGE SCALE GENOMIC DNA]</scope>
    <source>
        <strain evidence="4 5">NLF 7-7</strain>
    </source>
</reference>
<evidence type="ECO:0000313" key="4">
    <source>
        <dbReference type="EMBL" id="QEA12500.1"/>
    </source>
</evidence>
<dbReference type="OrthoDB" id="8546032at2"/>
<keyword evidence="1" id="KW-0812">Transmembrane</keyword>
<dbReference type="Pfam" id="PF07589">
    <property type="entry name" value="PEP-CTERM"/>
    <property type="match status" value="1"/>
</dbReference>
<keyword evidence="1" id="KW-0472">Membrane</keyword>
<keyword evidence="5" id="KW-1185">Reference proteome</keyword>
<keyword evidence="2" id="KW-0732">Signal</keyword>